<protein>
    <submittedName>
        <fullName evidence="7">MipA/OmpV family protein</fullName>
    </submittedName>
</protein>
<dbReference type="GO" id="GO:0009279">
    <property type="term" value="C:cell outer membrane"/>
    <property type="evidence" value="ECO:0007669"/>
    <property type="project" value="UniProtKB-SubCell"/>
</dbReference>
<proteinExistence type="inferred from homology"/>
<evidence type="ECO:0000256" key="6">
    <source>
        <dbReference type="SAM" id="SignalP"/>
    </source>
</evidence>
<dbReference type="Pfam" id="PF06629">
    <property type="entry name" value="MipA"/>
    <property type="match status" value="1"/>
</dbReference>
<dbReference type="PANTHER" id="PTHR38776:SF1">
    <property type="entry name" value="MLTA-INTERACTING PROTEIN-RELATED"/>
    <property type="match status" value="1"/>
</dbReference>
<dbReference type="Proteomes" id="UP000500801">
    <property type="component" value="Chromosome"/>
</dbReference>
<keyword evidence="4" id="KW-0472">Membrane</keyword>
<name>A0AAE6YZS0_9GAMM</name>
<dbReference type="PANTHER" id="PTHR38776">
    <property type="entry name" value="MLTA-INTERACTING PROTEIN-RELATED"/>
    <property type="match status" value="1"/>
</dbReference>
<keyword evidence="3 6" id="KW-0732">Signal</keyword>
<evidence type="ECO:0000256" key="2">
    <source>
        <dbReference type="ARBA" id="ARBA00005722"/>
    </source>
</evidence>
<dbReference type="EMBL" id="CP033622">
    <property type="protein sequence ID" value="QIZ51272.1"/>
    <property type="molecule type" value="Genomic_DNA"/>
</dbReference>
<reference evidence="7 8" key="1">
    <citation type="submission" date="2018-11" db="EMBL/GenBank/DDBJ databases">
        <title>Complete genome sequence of Dickeya zeae strain CE1 infecting Canna edulis Ker-Gawl. in China.</title>
        <authorList>
            <person name="Zhang J."/>
            <person name="Lin B."/>
            <person name="Shen H."/>
            <person name="Jiang S."/>
            <person name="Pu X."/>
            <person name="Sun D."/>
        </authorList>
    </citation>
    <scope>NUCLEOTIDE SEQUENCE [LARGE SCALE GENOMIC DNA]</scope>
    <source>
        <strain evidence="7 8">CE1</strain>
    </source>
</reference>
<accession>A0AAE6YZS0</accession>
<evidence type="ECO:0000256" key="3">
    <source>
        <dbReference type="ARBA" id="ARBA00022729"/>
    </source>
</evidence>
<evidence type="ECO:0000313" key="7">
    <source>
        <dbReference type="EMBL" id="QIZ51272.1"/>
    </source>
</evidence>
<evidence type="ECO:0000313" key="8">
    <source>
        <dbReference type="Proteomes" id="UP000500801"/>
    </source>
</evidence>
<feature type="chain" id="PRO_5042194570" evidence="6">
    <location>
        <begin position="25"/>
        <end position="249"/>
    </location>
</feature>
<evidence type="ECO:0000256" key="1">
    <source>
        <dbReference type="ARBA" id="ARBA00004442"/>
    </source>
</evidence>
<sequence>MKKHVFTFLTATLAGAVTTGTALAEEFSLGVGAVGGTALYRGDSGHVYPFPMVNYDSENFYLRGLQGGYYLWNDSQNKLSLTAYYNPFGFRPGDSDDSQMKQLDRRRGTLMAGLAYRYDAQWGTLRTVFAGDTLDYSNGLVWDSAYLYRFNAGNWSLTPGVGVTWSSENQNRYYYGVTGDEAARSGLRNYQPNDGWSPYVELSAGYQINSNWSSWVSGRYIHLSDEVKDSPMVDKSYNLMLGGGVSYRF</sequence>
<dbReference type="GO" id="GO:0009252">
    <property type="term" value="P:peptidoglycan biosynthetic process"/>
    <property type="evidence" value="ECO:0007669"/>
    <property type="project" value="TreeGrafter"/>
</dbReference>
<comment type="similarity">
    <text evidence="2">Belongs to the MipA/OmpV family.</text>
</comment>
<organism evidence="7 8">
    <name type="scientific">Dickeya zeae</name>
    <dbReference type="NCBI Taxonomy" id="204042"/>
    <lineage>
        <taxon>Bacteria</taxon>
        <taxon>Pseudomonadati</taxon>
        <taxon>Pseudomonadota</taxon>
        <taxon>Gammaproteobacteria</taxon>
        <taxon>Enterobacterales</taxon>
        <taxon>Pectobacteriaceae</taxon>
        <taxon>Dickeya</taxon>
    </lineage>
</organism>
<keyword evidence="5" id="KW-0998">Cell outer membrane</keyword>
<dbReference type="RefSeq" id="WP_168362554.1">
    <property type="nucleotide sequence ID" value="NZ_CP033622.1"/>
</dbReference>
<evidence type="ECO:0000256" key="4">
    <source>
        <dbReference type="ARBA" id="ARBA00023136"/>
    </source>
</evidence>
<evidence type="ECO:0000256" key="5">
    <source>
        <dbReference type="ARBA" id="ARBA00023237"/>
    </source>
</evidence>
<gene>
    <name evidence="7" type="ORF">DWG24_11100</name>
</gene>
<feature type="signal peptide" evidence="6">
    <location>
        <begin position="1"/>
        <end position="24"/>
    </location>
</feature>
<dbReference type="InterPro" id="IPR010583">
    <property type="entry name" value="MipA"/>
</dbReference>
<comment type="subcellular location">
    <subcellularLocation>
        <location evidence="1">Cell outer membrane</location>
    </subcellularLocation>
</comment>
<dbReference type="AlphaFoldDB" id="A0AAE6YZS0"/>
<dbReference type="Gene3D" id="2.40.160.20">
    <property type="match status" value="1"/>
</dbReference>